<keyword evidence="2" id="KW-1185">Reference proteome</keyword>
<comment type="caution">
    <text evidence="1">The sequence shown here is derived from an EMBL/GenBank/DDBJ whole genome shotgun (WGS) entry which is preliminary data.</text>
</comment>
<gene>
    <name evidence="1" type="ORF">M0811_10608</name>
</gene>
<keyword evidence="1" id="KW-0378">Hydrolase</keyword>
<dbReference type="Proteomes" id="UP001149090">
    <property type="component" value="Unassembled WGS sequence"/>
</dbReference>
<evidence type="ECO:0000313" key="1">
    <source>
        <dbReference type="EMBL" id="KAJ5071124.1"/>
    </source>
</evidence>
<name>A0A9Q0R8K0_ANAIG</name>
<proteinExistence type="predicted"/>
<sequence length="167" mass="20272">MVEIIFSHLRCLMDKNSQTRDLLIDSQLKLQKLREDMKNPFLKKLYEFVKNKVPLKEVRRRFRTKRKECLMDQFNKKDKTLQKDHQTLEESMRFMTISNSWKELIQSHTLIEYAKTKLKINETPKEIPDTNQEKNLTESTEKKNKKLSIHFFFLISFSFIRFNNSCF</sequence>
<accession>A0A9Q0R8K0</accession>
<dbReference type="GO" id="GO:0004527">
    <property type="term" value="F:exonuclease activity"/>
    <property type="evidence" value="ECO:0007669"/>
    <property type="project" value="UniProtKB-KW"/>
</dbReference>
<organism evidence="1 2">
    <name type="scientific">Anaeramoeba ignava</name>
    <name type="common">Anaerobic marine amoeba</name>
    <dbReference type="NCBI Taxonomy" id="1746090"/>
    <lineage>
        <taxon>Eukaryota</taxon>
        <taxon>Metamonada</taxon>
        <taxon>Anaeramoebidae</taxon>
        <taxon>Anaeramoeba</taxon>
    </lineage>
</organism>
<dbReference type="EMBL" id="JAPDFW010000091">
    <property type="protein sequence ID" value="KAJ5071124.1"/>
    <property type="molecule type" value="Genomic_DNA"/>
</dbReference>
<dbReference type="AlphaFoldDB" id="A0A9Q0R8K0"/>
<protein>
    <submittedName>
        <fullName evidence="1">Exonuclease v</fullName>
    </submittedName>
</protein>
<keyword evidence="1" id="KW-0540">Nuclease</keyword>
<keyword evidence="1" id="KW-0269">Exonuclease</keyword>
<reference evidence="1" key="1">
    <citation type="submission" date="2022-10" db="EMBL/GenBank/DDBJ databases">
        <title>Novel sulphate-reducing endosymbionts in the free-living metamonad Anaeramoeba.</title>
        <authorList>
            <person name="Jerlstrom-Hultqvist J."/>
            <person name="Cepicka I."/>
            <person name="Gallot-Lavallee L."/>
            <person name="Salas-Leiva D."/>
            <person name="Curtis B.A."/>
            <person name="Zahonova K."/>
            <person name="Pipaliya S."/>
            <person name="Dacks J."/>
            <person name="Roger A.J."/>
        </authorList>
    </citation>
    <scope>NUCLEOTIDE SEQUENCE</scope>
    <source>
        <strain evidence="1">BMAN</strain>
    </source>
</reference>
<evidence type="ECO:0000313" key="2">
    <source>
        <dbReference type="Proteomes" id="UP001149090"/>
    </source>
</evidence>